<evidence type="ECO:0008006" key="10">
    <source>
        <dbReference type="Google" id="ProtNLM"/>
    </source>
</evidence>
<name>A0ABU7B3B8_9TELE</name>
<evidence type="ECO:0000256" key="6">
    <source>
        <dbReference type="SAM" id="MobiDB-lite"/>
    </source>
</evidence>
<feature type="signal peptide" evidence="7">
    <location>
        <begin position="1"/>
        <end position="25"/>
    </location>
</feature>
<dbReference type="Proteomes" id="UP001345963">
    <property type="component" value="Unassembled WGS sequence"/>
</dbReference>
<evidence type="ECO:0000256" key="7">
    <source>
        <dbReference type="SAM" id="SignalP"/>
    </source>
</evidence>
<dbReference type="EMBL" id="JAHUTI010039614">
    <property type="protein sequence ID" value="MED6244486.1"/>
    <property type="molecule type" value="Genomic_DNA"/>
</dbReference>
<feature type="region of interest" description="Disordered" evidence="6">
    <location>
        <begin position="89"/>
        <end position="112"/>
    </location>
</feature>
<feature type="chain" id="PRO_5047102513" description="Urotensin II-related peptide" evidence="7">
    <location>
        <begin position="26"/>
        <end position="225"/>
    </location>
</feature>
<reference evidence="8 9" key="1">
    <citation type="submission" date="2021-07" db="EMBL/GenBank/DDBJ databases">
        <authorList>
            <person name="Palmer J.M."/>
        </authorList>
    </citation>
    <scope>NUCLEOTIDE SEQUENCE [LARGE SCALE GENOMIC DNA]</scope>
    <source>
        <strain evidence="8 9">AT_MEX2019</strain>
        <tissue evidence="8">Muscle</tissue>
    </source>
</reference>
<evidence type="ECO:0000313" key="9">
    <source>
        <dbReference type="Proteomes" id="UP001345963"/>
    </source>
</evidence>
<gene>
    <name evidence="8" type="ORF">ATANTOWER_013063</name>
</gene>
<organism evidence="8 9">
    <name type="scientific">Ataeniobius toweri</name>
    <dbReference type="NCBI Taxonomy" id="208326"/>
    <lineage>
        <taxon>Eukaryota</taxon>
        <taxon>Metazoa</taxon>
        <taxon>Chordata</taxon>
        <taxon>Craniata</taxon>
        <taxon>Vertebrata</taxon>
        <taxon>Euteleostomi</taxon>
        <taxon>Actinopterygii</taxon>
        <taxon>Neopterygii</taxon>
        <taxon>Teleostei</taxon>
        <taxon>Neoteleostei</taxon>
        <taxon>Acanthomorphata</taxon>
        <taxon>Ovalentaria</taxon>
        <taxon>Atherinomorphae</taxon>
        <taxon>Cyprinodontiformes</taxon>
        <taxon>Goodeidae</taxon>
        <taxon>Ataeniobius</taxon>
    </lineage>
</organism>
<dbReference type="InterPro" id="IPR001483">
    <property type="entry name" value="Urotensin_II"/>
</dbReference>
<keyword evidence="4" id="KW-0372">Hormone</keyword>
<evidence type="ECO:0000256" key="1">
    <source>
        <dbReference type="ARBA" id="ARBA00004613"/>
    </source>
</evidence>
<evidence type="ECO:0000256" key="4">
    <source>
        <dbReference type="ARBA" id="ARBA00022702"/>
    </source>
</evidence>
<accession>A0ABU7B3B8</accession>
<comment type="similarity">
    <text evidence="2">Belongs to the urotensin-2 family.</text>
</comment>
<evidence type="ECO:0000256" key="5">
    <source>
        <dbReference type="ARBA" id="ARBA00023157"/>
    </source>
</evidence>
<keyword evidence="9" id="KW-1185">Reference proteome</keyword>
<keyword evidence="7" id="KW-0732">Signal</keyword>
<comment type="subcellular location">
    <subcellularLocation>
        <location evidence="1">Secreted</location>
    </subcellularLocation>
</comment>
<sequence length="225" mass="24518">MLNRAAAVFVMKVVLIKLMLYGVQVNSAPTERSEEMAETTAGFGKMANPLPAGTVASSVLLKPSPLNPSQHMKCCFLSIKSAGLDRTTKNTEKMTPTSMTTGIMPGRSHTSTDIARTDNRAKILKMISALAELHKTFNSTMSSQITLISHANSRNPRRKSKVHPAPERGVKTTIATPPALETTASRASPDFCALSLSGRNVRKSLPPQNKKTNKRVCFWKYCSQN</sequence>
<evidence type="ECO:0000256" key="2">
    <source>
        <dbReference type="ARBA" id="ARBA00006719"/>
    </source>
</evidence>
<dbReference type="PROSITE" id="PS00984">
    <property type="entry name" value="UROTENSIN_II"/>
    <property type="match status" value="1"/>
</dbReference>
<evidence type="ECO:0000313" key="8">
    <source>
        <dbReference type="EMBL" id="MED6244486.1"/>
    </source>
</evidence>
<keyword evidence="3" id="KW-0964">Secreted</keyword>
<evidence type="ECO:0000256" key="3">
    <source>
        <dbReference type="ARBA" id="ARBA00022525"/>
    </source>
</evidence>
<keyword evidence="5" id="KW-1015">Disulfide bond</keyword>
<feature type="region of interest" description="Disordered" evidence="6">
    <location>
        <begin position="149"/>
        <end position="182"/>
    </location>
</feature>
<proteinExistence type="inferred from homology"/>
<protein>
    <recommendedName>
        <fullName evidence="10">Urotensin II-related peptide</fullName>
    </recommendedName>
</protein>
<comment type="caution">
    <text evidence="8">The sequence shown here is derived from an EMBL/GenBank/DDBJ whole genome shotgun (WGS) entry which is preliminary data.</text>
</comment>